<accession>A0ABT6SWJ9</accession>
<organism evidence="1 2">
    <name type="scientific">Streptomyces luteolus</name>
    <dbReference type="NCBI Taxonomy" id="3043615"/>
    <lineage>
        <taxon>Bacteria</taxon>
        <taxon>Bacillati</taxon>
        <taxon>Actinomycetota</taxon>
        <taxon>Actinomycetes</taxon>
        <taxon>Kitasatosporales</taxon>
        <taxon>Streptomycetaceae</taxon>
        <taxon>Streptomyces</taxon>
    </lineage>
</organism>
<gene>
    <name evidence="1" type="ORF">QIT00_14625</name>
</gene>
<protein>
    <submittedName>
        <fullName evidence="1">Uncharacterized protein</fullName>
    </submittedName>
</protein>
<reference evidence="1 2" key="1">
    <citation type="submission" date="2023-05" db="EMBL/GenBank/DDBJ databases">
        <title>Draft genome sequence of Streptomyces sp. B-S-A12 isolated from a cave soil in Thailand.</title>
        <authorList>
            <person name="Chamroensaksri N."/>
            <person name="Muangham S."/>
        </authorList>
    </citation>
    <scope>NUCLEOTIDE SEQUENCE [LARGE SCALE GENOMIC DNA]</scope>
    <source>
        <strain evidence="1 2">B-S-A12</strain>
    </source>
</reference>
<dbReference type="Proteomes" id="UP001237105">
    <property type="component" value="Unassembled WGS sequence"/>
</dbReference>
<dbReference type="EMBL" id="JASCIS010000012">
    <property type="protein sequence ID" value="MDI3419780.1"/>
    <property type="molecule type" value="Genomic_DNA"/>
</dbReference>
<comment type="caution">
    <text evidence="1">The sequence shown here is derived from an EMBL/GenBank/DDBJ whole genome shotgun (WGS) entry which is preliminary data.</text>
</comment>
<name>A0ABT6SWJ9_9ACTN</name>
<proteinExistence type="predicted"/>
<dbReference type="RefSeq" id="WP_282535660.1">
    <property type="nucleotide sequence ID" value="NZ_JASCIS010000012.1"/>
</dbReference>
<keyword evidence="2" id="KW-1185">Reference proteome</keyword>
<evidence type="ECO:0000313" key="2">
    <source>
        <dbReference type="Proteomes" id="UP001237105"/>
    </source>
</evidence>
<evidence type="ECO:0000313" key="1">
    <source>
        <dbReference type="EMBL" id="MDI3419780.1"/>
    </source>
</evidence>
<sequence length="125" mass="12621">MTANEEPGTGGGVHISNVQGAFAVGDNNSVVNQQAGTPPRDPAQEELLRAVRELRADLARQVPNDETAALDAELEGAQGEIEQTGQAGPGRIARLRQALSDAGTVTGLLASAVAVSQAVGVIVGG</sequence>